<feature type="domain" description="Peptidoglycan recognition protein family" evidence="3">
    <location>
        <begin position="7"/>
        <end position="154"/>
    </location>
</feature>
<dbReference type="GO" id="GO:0008270">
    <property type="term" value="F:zinc ion binding"/>
    <property type="evidence" value="ECO:0007669"/>
    <property type="project" value="InterPro"/>
</dbReference>
<reference evidence="4" key="1">
    <citation type="submission" date="2019-05" db="EMBL/GenBank/DDBJ databases">
        <title>A large number of peptidoglycan recognition protein genes expressed in the bacteriome of the green rice leafhopper Nephotettix cincticeps (Hemiptera, Cicadellidae).</title>
        <authorList>
            <person name="Tomizawa M."/>
            <person name="Nakamura Y."/>
            <person name="Suetsugu Y."/>
            <person name="Noda H."/>
        </authorList>
    </citation>
    <scope>NUCLEOTIDE SEQUENCE</scope>
</reference>
<dbReference type="PANTHER" id="PTHR11022:SF41">
    <property type="entry name" value="PEPTIDOGLYCAN-RECOGNITION PROTEIN LC-RELATED"/>
    <property type="match status" value="1"/>
</dbReference>
<dbReference type="Gene3D" id="3.40.80.10">
    <property type="entry name" value="Peptidoglycan recognition protein-like"/>
    <property type="match status" value="1"/>
</dbReference>
<dbReference type="PANTHER" id="PTHR11022">
    <property type="entry name" value="PEPTIDOGLYCAN RECOGNITION PROTEIN"/>
    <property type="match status" value="1"/>
</dbReference>
<evidence type="ECO:0000313" key="4">
    <source>
        <dbReference type="EMBL" id="BBK26506.1"/>
    </source>
</evidence>
<dbReference type="GO" id="GO:0009253">
    <property type="term" value="P:peptidoglycan catabolic process"/>
    <property type="evidence" value="ECO:0007669"/>
    <property type="project" value="InterPro"/>
</dbReference>
<evidence type="ECO:0000256" key="1">
    <source>
        <dbReference type="ARBA" id="ARBA00022588"/>
    </source>
</evidence>
<keyword evidence="1" id="KW-0399">Innate immunity</keyword>
<dbReference type="AlphaFoldDB" id="A0A5H2WV03"/>
<dbReference type="GO" id="GO:0045087">
    <property type="term" value="P:innate immune response"/>
    <property type="evidence" value="ECO:0007669"/>
    <property type="project" value="UniProtKB-KW"/>
</dbReference>
<gene>
    <name evidence="4" type="primary">PGRP7</name>
</gene>
<proteinExistence type="evidence at transcript level"/>
<name>A0A5H2WV03_NEPCI</name>
<dbReference type="InterPro" id="IPR006619">
    <property type="entry name" value="PGRP_domain_met/bac"/>
</dbReference>
<protein>
    <submittedName>
        <fullName evidence="4">Peptidoglycan recognition protein 7</fullName>
    </submittedName>
</protein>
<dbReference type="SMART" id="SM00701">
    <property type="entry name" value="PGRP"/>
    <property type="match status" value="1"/>
</dbReference>
<dbReference type="SUPFAM" id="SSF55846">
    <property type="entry name" value="N-acetylmuramoyl-L-alanine amidase-like"/>
    <property type="match status" value="1"/>
</dbReference>
<sequence length="157" mass="18318">MSAPEPVAVVRWDHWCKATYQSDTLVEALTMPISTIIITLEERFDSCYTAEECQQRMREVQDHYATEMSCLNIPYNFMIANDGLVYEGRGWKEKPWKSRLYDDLKDRTMDIAVLGRDKVKQEEALNVLHTFVINCMDMKAIADNYTVKSFRGETKLF</sequence>
<dbReference type="InterPro" id="IPR036505">
    <property type="entry name" value="Amidase/PGRP_sf"/>
</dbReference>
<keyword evidence="2" id="KW-0391">Immunity</keyword>
<dbReference type="GO" id="GO:0008745">
    <property type="term" value="F:N-acetylmuramoyl-L-alanine amidase activity"/>
    <property type="evidence" value="ECO:0007669"/>
    <property type="project" value="InterPro"/>
</dbReference>
<evidence type="ECO:0000256" key="2">
    <source>
        <dbReference type="ARBA" id="ARBA00022859"/>
    </source>
</evidence>
<accession>A0A5H2WV03</accession>
<organism evidence="4">
    <name type="scientific">Nephotettix cincticeps</name>
    <name type="common">Green rice leafhopper</name>
    <name type="synonym">Selenocephalus cincticeps</name>
    <dbReference type="NCBI Taxonomy" id="94400"/>
    <lineage>
        <taxon>Eukaryota</taxon>
        <taxon>Metazoa</taxon>
        <taxon>Ecdysozoa</taxon>
        <taxon>Arthropoda</taxon>
        <taxon>Hexapoda</taxon>
        <taxon>Insecta</taxon>
        <taxon>Pterygota</taxon>
        <taxon>Neoptera</taxon>
        <taxon>Paraneoptera</taxon>
        <taxon>Hemiptera</taxon>
        <taxon>Auchenorrhyncha</taxon>
        <taxon>Membracoidea</taxon>
        <taxon>Cicadellidae</taxon>
        <taxon>Deltocephalinae</taxon>
        <taxon>Chiasmini</taxon>
        <taxon>Nephotettix</taxon>
    </lineage>
</organism>
<evidence type="ECO:0000259" key="3">
    <source>
        <dbReference type="SMART" id="SM00701"/>
    </source>
</evidence>
<dbReference type="EMBL" id="LC484300">
    <property type="protein sequence ID" value="BBK26506.1"/>
    <property type="molecule type" value="mRNA"/>
</dbReference>
<dbReference type="InterPro" id="IPR015510">
    <property type="entry name" value="PGRP"/>
</dbReference>